<evidence type="ECO:0000256" key="4">
    <source>
        <dbReference type="ARBA" id="ARBA00022989"/>
    </source>
</evidence>
<feature type="transmembrane region" description="Helical" evidence="6">
    <location>
        <begin position="157"/>
        <end position="181"/>
    </location>
</feature>
<dbReference type="CDD" id="cd12082">
    <property type="entry name" value="MATE_like"/>
    <property type="match status" value="1"/>
</dbReference>
<feature type="transmembrane region" description="Helical" evidence="6">
    <location>
        <begin position="71"/>
        <end position="93"/>
    </location>
</feature>
<feature type="transmembrane region" description="Helical" evidence="6">
    <location>
        <begin position="38"/>
        <end position="59"/>
    </location>
</feature>
<keyword evidence="4 6" id="KW-1133">Transmembrane helix</keyword>
<keyword evidence="3 6" id="KW-0812">Transmembrane</keyword>
<evidence type="ECO:0000256" key="2">
    <source>
        <dbReference type="ARBA" id="ARBA00022475"/>
    </source>
</evidence>
<dbReference type="Pfam" id="PF01943">
    <property type="entry name" value="Polysacc_synt"/>
    <property type="match status" value="1"/>
</dbReference>
<sequence>MSYRIVGRSCGAKFGSGRNVYSPSWESDGRIMGEKKRLAVNMTATAVSVMVQLGVSFLLTPYIVRTLGATAYGFIPLINTIIGYTGILTAALNSMASRYIALEYNRGDLDKANTYFRSVLIANLVIAGILAVPGFLFSLFPQWIMQVPGELIQDVRLAFFFSMLSSELSLMLSVYGCVYYVKNRLEKSSVRNIESNMLRAVVLIALFAVLQPKIYYLTATMLIVAIYTNAANVYYTRKLTPELRIRSGRFSMKSVRELLTSGFWNSVDSLSYTLLVALGLYLANVFLGPKIGGEFSLAKTVPTVLLSMAGTLVSVFAPQLMQYYAKEQHDDFRRFLLSSLKMSAAAYALPVGFFLVFGDRFYDLWVPTQDSAHLQAMSVMILIPTLFSCSSMVLNNAFIITNKLRVPAVAFLICGIANIVLVIPLLVWTNLGIWAIILVQGVLDSLKNFLFIPWYAAKCLGYSWQSMFRPIVRGMLCIVPIIAICWGYREFIAFHGWGGFFVAGIACSVASLLLCGVVALDGQERTRLLGILARGRR</sequence>
<dbReference type="OrthoDB" id="3224024at2"/>
<feature type="transmembrane region" description="Helical" evidence="6">
    <location>
        <begin position="495"/>
        <end position="520"/>
    </location>
</feature>
<feature type="transmembrane region" description="Helical" evidence="6">
    <location>
        <begin position="344"/>
        <end position="362"/>
    </location>
</feature>
<proteinExistence type="predicted"/>
<evidence type="ECO:0000256" key="3">
    <source>
        <dbReference type="ARBA" id="ARBA00022692"/>
    </source>
</evidence>
<dbReference type="PANTHER" id="PTHR30250">
    <property type="entry name" value="PST FAMILY PREDICTED COLANIC ACID TRANSPORTER"/>
    <property type="match status" value="1"/>
</dbReference>
<feature type="transmembrane region" description="Helical" evidence="6">
    <location>
        <begin position="406"/>
        <end position="427"/>
    </location>
</feature>
<dbReference type="InterPro" id="IPR002797">
    <property type="entry name" value="Polysacc_synth"/>
</dbReference>
<keyword evidence="2" id="KW-1003">Cell membrane</keyword>
<keyword evidence="8" id="KW-1185">Reference proteome</keyword>
<keyword evidence="5 6" id="KW-0472">Membrane</keyword>
<comment type="caution">
    <text evidence="7">The sequence shown here is derived from an EMBL/GenBank/DDBJ whole genome shotgun (WGS) entry which is preliminary data.</text>
</comment>
<protein>
    <recommendedName>
        <fullName evidence="9">Polysaccharide biosynthesis protein C-terminal domain-containing protein</fullName>
    </recommendedName>
</protein>
<feature type="transmembrane region" description="Helical" evidence="6">
    <location>
        <begin position="468"/>
        <end position="489"/>
    </location>
</feature>
<gene>
    <name evidence="7" type="ORF">CS006_02550</name>
</gene>
<feature type="transmembrane region" description="Helical" evidence="6">
    <location>
        <begin position="303"/>
        <end position="324"/>
    </location>
</feature>
<evidence type="ECO:0000256" key="5">
    <source>
        <dbReference type="ARBA" id="ARBA00023136"/>
    </source>
</evidence>
<evidence type="ECO:0000313" key="7">
    <source>
        <dbReference type="EMBL" id="PJM74045.1"/>
    </source>
</evidence>
<feature type="transmembrane region" description="Helical" evidence="6">
    <location>
        <begin position="258"/>
        <end position="283"/>
    </location>
</feature>
<feature type="transmembrane region" description="Helical" evidence="6">
    <location>
        <begin position="216"/>
        <end position="237"/>
    </location>
</feature>
<evidence type="ECO:0000313" key="8">
    <source>
        <dbReference type="Proteomes" id="UP000229095"/>
    </source>
</evidence>
<name>A0A2M9HB56_9BIFI</name>
<feature type="transmembrane region" description="Helical" evidence="6">
    <location>
        <begin position="433"/>
        <end position="456"/>
    </location>
</feature>
<feature type="transmembrane region" description="Helical" evidence="6">
    <location>
        <begin position="114"/>
        <end position="137"/>
    </location>
</feature>
<dbReference type="InterPro" id="IPR050833">
    <property type="entry name" value="Poly_Biosynth_Transport"/>
</dbReference>
<feature type="transmembrane region" description="Helical" evidence="6">
    <location>
        <begin position="374"/>
        <end position="394"/>
    </location>
</feature>
<evidence type="ECO:0000256" key="1">
    <source>
        <dbReference type="ARBA" id="ARBA00004651"/>
    </source>
</evidence>
<reference evidence="7 8" key="1">
    <citation type="submission" date="2017-10" db="EMBL/GenBank/DDBJ databases">
        <title>Draft genome sequences of strains TRE 1, TRE 9, TRE H and TRI 7, isolated from tamarins, belonging to four potential novel Bifidobacterium species.</title>
        <authorList>
            <person name="Mattarelli P."/>
            <person name="Modesto M."/>
            <person name="Puglisi E."/>
            <person name="Morelli L."/>
            <person name="Spezio C."/>
            <person name="Bonetti A."/>
            <person name="Sandri C."/>
        </authorList>
    </citation>
    <scope>NUCLEOTIDE SEQUENCE [LARGE SCALE GENOMIC DNA]</scope>
    <source>
        <strain evidence="8">TRE1</strain>
    </source>
</reference>
<evidence type="ECO:0000256" key="6">
    <source>
        <dbReference type="SAM" id="Phobius"/>
    </source>
</evidence>
<accession>A0A2M9HB56</accession>
<evidence type="ECO:0008006" key="9">
    <source>
        <dbReference type="Google" id="ProtNLM"/>
    </source>
</evidence>
<organism evidence="7 8">
    <name type="scientific">Bifidobacterium primatium</name>
    <dbReference type="NCBI Taxonomy" id="2045438"/>
    <lineage>
        <taxon>Bacteria</taxon>
        <taxon>Bacillati</taxon>
        <taxon>Actinomycetota</taxon>
        <taxon>Actinomycetes</taxon>
        <taxon>Bifidobacteriales</taxon>
        <taxon>Bifidobacteriaceae</taxon>
        <taxon>Bifidobacterium</taxon>
    </lineage>
</organism>
<dbReference type="EMBL" id="PEBI01000001">
    <property type="protein sequence ID" value="PJM74045.1"/>
    <property type="molecule type" value="Genomic_DNA"/>
</dbReference>
<feature type="transmembrane region" description="Helical" evidence="6">
    <location>
        <begin position="193"/>
        <end position="210"/>
    </location>
</feature>
<dbReference type="GO" id="GO:0005886">
    <property type="term" value="C:plasma membrane"/>
    <property type="evidence" value="ECO:0007669"/>
    <property type="project" value="UniProtKB-SubCell"/>
</dbReference>
<dbReference type="PANTHER" id="PTHR30250:SF26">
    <property type="entry name" value="PSMA PROTEIN"/>
    <property type="match status" value="1"/>
</dbReference>
<dbReference type="AlphaFoldDB" id="A0A2M9HB56"/>
<dbReference type="Proteomes" id="UP000229095">
    <property type="component" value="Unassembled WGS sequence"/>
</dbReference>
<comment type="subcellular location">
    <subcellularLocation>
        <location evidence="1">Cell membrane</location>
        <topology evidence="1">Multi-pass membrane protein</topology>
    </subcellularLocation>
</comment>